<dbReference type="PROSITE" id="PS00639">
    <property type="entry name" value="THIOL_PROTEASE_HIS"/>
    <property type="match status" value="1"/>
</dbReference>
<protein>
    <submittedName>
        <fullName evidence="9">Cathepsin B</fullName>
    </submittedName>
</protein>
<name>A0A8S9ZEA9_9BILA</name>
<evidence type="ECO:0000259" key="8">
    <source>
        <dbReference type="SMART" id="SM00645"/>
    </source>
</evidence>
<proteinExistence type="inferred from homology"/>
<evidence type="ECO:0000313" key="10">
    <source>
        <dbReference type="Proteomes" id="UP000605970"/>
    </source>
</evidence>
<dbReference type="OrthoDB" id="640249at2759"/>
<dbReference type="PANTHER" id="PTHR12411">
    <property type="entry name" value="CYSTEINE PROTEASE FAMILY C1-RELATED"/>
    <property type="match status" value="1"/>
</dbReference>
<dbReference type="PRINTS" id="PR00705">
    <property type="entry name" value="PAPAIN"/>
</dbReference>
<dbReference type="PROSITE" id="PS00139">
    <property type="entry name" value="THIOL_PROTEASE_CYS"/>
    <property type="match status" value="1"/>
</dbReference>
<keyword evidence="4" id="KW-0788">Thiol protease</keyword>
<evidence type="ECO:0000256" key="2">
    <source>
        <dbReference type="ARBA" id="ARBA00022670"/>
    </source>
</evidence>
<dbReference type="EMBL" id="JABEBT010000131">
    <property type="protein sequence ID" value="KAF7630769.1"/>
    <property type="molecule type" value="Genomic_DNA"/>
</dbReference>
<dbReference type="GO" id="GO:0008234">
    <property type="term" value="F:cysteine-type peptidase activity"/>
    <property type="evidence" value="ECO:0007669"/>
    <property type="project" value="UniProtKB-KW"/>
</dbReference>
<dbReference type="Gene3D" id="3.90.70.10">
    <property type="entry name" value="Cysteine proteinases"/>
    <property type="match status" value="1"/>
</dbReference>
<keyword evidence="5" id="KW-1015">Disulfide bond</keyword>
<evidence type="ECO:0000256" key="6">
    <source>
        <dbReference type="SAM" id="MobiDB-lite"/>
    </source>
</evidence>
<comment type="similarity">
    <text evidence="1">Belongs to the peptidase C1 family.</text>
</comment>
<keyword evidence="7" id="KW-0732">Signal</keyword>
<evidence type="ECO:0000256" key="3">
    <source>
        <dbReference type="ARBA" id="ARBA00022801"/>
    </source>
</evidence>
<dbReference type="InterPro" id="IPR025660">
    <property type="entry name" value="Pept_his_AS"/>
</dbReference>
<gene>
    <name evidence="9" type="ORF">Mgra_00008978</name>
</gene>
<dbReference type="InterPro" id="IPR013128">
    <property type="entry name" value="Peptidase_C1A"/>
</dbReference>
<sequence>MGSIILPFILLSCCCTTIIGSSSVSLEKKNMLPQKVALEDVFNKDAIDNQKKSSMQGASLDDTFSSNTLHITAEHVDKINNGNKKWRARLTSRFANKTPEELRRFLGVKRTPNAEHRIKREELRKSLRTIKRTDQPYQKKTENKTEQLPKEFDSRKEWPECADQNDQSACGSCWAVSSASVMQDRICISSGGELKINISAEDILSCEKQSFGCDGGWPENAFNFWKTKGVCTGSDYSDHEGCKPYPFPPNPDKKLYNTPRCKRRCENRNYKTRYNNDKHYGLDPVNLQNSEDVDIMNAIIEGGPVEADMIVYFDFMAYSEGIYEADEDSVEAGGHAVRILGWGYHNDSDTPYWLVANSWGKDWGMDGFFKIARSQDECFIESWGVNYADPVLSNNTRTSHGAIRASERRQERIEQRQRRNI</sequence>
<feature type="compositionally biased region" description="Basic and acidic residues" evidence="6">
    <location>
        <begin position="405"/>
        <end position="421"/>
    </location>
</feature>
<dbReference type="Proteomes" id="UP000605970">
    <property type="component" value="Unassembled WGS sequence"/>
</dbReference>
<keyword evidence="10" id="KW-1185">Reference proteome</keyword>
<dbReference type="AlphaFoldDB" id="A0A8S9ZEA9"/>
<feature type="signal peptide" evidence="7">
    <location>
        <begin position="1"/>
        <end position="20"/>
    </location>
</feature>
<comment type="caution">
    <text evidence="9">The sequence shown here is derived from an EMBL/GenBank/DDBJ whole genome shotgun (WGS) entry which is preliminary data.</text>
</comment>
<dbReference type="Pfam" id="PF00112">
    <property type="entry name" value="Peptidase_C1"/>
    <property type="match status" value="1"/>
</dbReference>
<dbReference type="GO" id="GO:0006508">
    <property type="term" value="P:proteolysis"/>
    <property type="evidence" value="ECO:0007669"/>
    <property type="project" value="UniProtKB-KW"/>
</dbReference>
<keyword evidence="3" id="KW-0378">Hydrolase</keyword>
<feature type="region of interest" description="Disordered" evidence="6">
    <location>
        <begin position="398"/>
        <end position="421"/>
    </location>
</feature>
<feature type="chain" id="PRO_5035856258" evidence="7">
    <location>
        <begin position="21"/>
        <end position="421"/>
    </location>
</feature>
<dbReference type="SMART" id="SM00645">
    <property type="entry name" value="Pept_C1"/>
    <property type="match status" value="1"/>
</dbReference>
<dbReference type="PROSITE" id="PS00640">
    <property type="entry name" value="THIOL_PROTEASE_ASN"/>
    <property type="match status" value="1"/>
</dbReference>
<organism evidence="9 10">
    <name type="scientific">Meloidogyne graminicola</name>
    <dbReference type="NCBI Taxonomy" id="189291"/>
    <lineage>
        <taxon>Eukaryota</taxon>
        <taxon>Metazoa</taxon>
        <taxon>Ecdysozoa</taxon>
        <taxon>Nematoda</taxon>
        <taxon>Chromadorea</taxon>
        <taxon>Rhabditida</taxon>
        <taxon>Tylenchina</taxon>
        <taxon>Tylenchomorpha</taxon>
        <taxon>Tylenchoidea</taxon>
        <taxon>Meloidogynidae</taxon>
        <taxon>Meloidogyninae</taxon>
        <taxon>Meloidogyne</taxon>
    </lineage>
</organism>
<evidence type="ECO:0000256" key="1">
    <source>
        <dbReference type="ARBA" id="ARBA00008455"/>
    </source>
</evidence>
<dbReference type="CDD" id="cd02620">
    <property type="entry name" value="Peptidase_C1A_CathepsinB"/>
    <property type="match status" value="1"/>
</dbReference>
<dbReference type="SUPFAM" id="SSF54001">
    <property type="entry name" value="Cysteine proteinases"/>
    <property type="match status" value="1"/>
</dbReference>
<feature type="domain" description="Peptidase C1A papain C-terminal" evidence="8">
    <location>
        <begin position="148"/>
        <end position="389"/>
    </location>
</feature>
<dbReference type="InterPro" id="IPR038765">
    <property type="entry name" value="Papain-like_cys_pep_sf"/>
</dbReference>
<keyword evidence="2" id="KW-0645">Protease</keyword>
<dbReference type="InterPro" id="IPR025661">
    <property type="entry name" value="Pept_asp_AS"/>
</dbReference>
<evidence type="ECO:0000256" key="5">
    <source>
        <dbReference type="ARBA" id="ARBA00023157"/>
    </source>
</evidence>
<evidence type="ECO:0000313" key="9">
    <source>
        <dbReference type="EMBL" id="KAF7630769.1"/>
    </source>
</evidence>
<accession>A0A8S9ZEA9</accession>
<dbReference type="InterPro" id="IPR000169">
    <property type="entry name" value="Pept_cys_AS"/>
</dbReference>
<evidence type="ECO:0000256" key="4">
    <source>
        <dbReference type="ARBA" id="ARBA00022807"/>
    </source>
</evidence>
<dbReference type="InterPro" id="IPR000668">
    <property type="entry name" value="Peptidase_C1A_C"/>
</dbReference>
<reference evidence="9" key="1">
    <citation type="journal article" date="2020" name="Ecol. Evol.">
        <title>Genome structure and content of the rice root-knot nematode (Meloidogyne graminicola).</title>
        <authorList>
            <person name="Phan N.T."/>
            <person name="Danchin E.G.J."/>
            <person name="Klopp C."/>
            <person name="Perfus-Barbeoch L."/>
            <person name="Kozlowski D.K."/>
            <person name="Koutsovoulos G.D."/>
            <person name="Lopez-Roques C."/>
            <person name="Bouchez O."/>
            <person name="Zahm M."/>
            <person name="Besnard G."/>
            <person name="Bellafiore S."/>
        </authorList>
    </citation>
    <scope>NUCLEOTIDE SEQUENCE</scope>
    <source>
        <strain evidence="9">VN-18</strain>
    </source>
</reference>
<evidence type="ECO:0000256" key="7">
    <source>
        <dbReference type="SAM" id="SignalP"/>
    </source>
</evidence>